<comment type="caution">
    <text evidence="3">The sequence shown here is derived from an EMBL/GenBank/DDBJ whole genome shotgun (WGS) entry which is preliminary data.</text>
</comment>
<sequence>MMDGDLQAELRELQARAYGPGGGLGDDPVARRRLNELESRARAEQRHPRIVDQVPAPTRTAAVSPAAPMQLPPAPTVPAAVAATARAAQRRAAPPSGGSRKRRLLTGIAWAGSLAMVATVAVGITAAASARVSGAGAPTTSGAAITHVTTLALDPERSWPEALSAPPSDGRIYAALAGMTPIVAQYDTGFGDKAQCIQVLPDEAWSASPEDGWSGAWYTSCAAEPFAPAASVIVSDETPAELRERFPEGTRLQFVLGDGVVEVYSADAPTGEATG</sequence>
<dbReference type="EMBL" id="SMZX01000001">
    <property type="protein sequence ID" value="TDL45552.1"/>
    <property type="molecule type" value="Genomic_DNA"/>
</dbReference>
<accession>A0A4R5YLT5</accession>
<gene>
    <name evidence="3" type="ORF">E2R54_03595</name>
</gene>
<dbReference type="RefSeq" id="WP_133398727.1">
    <property type="nucleotide sequence ID" value="NZ_SMZX01000001.1"/>
</dbReference>
<dbReference type="Proteomes" id="UP000295633">
    <property type="component" value="Unassembled WGS sequence"/>
</dbReference>
<evidence type="ECO:0000313" key="4">
    <source>
        <dbReference type="Proteomes" id="UP000295633"/>
    </source>
</evidence>
<evidence type="ECO:0000256" key="1">
    <source>
        <dbReference type="SAM" id="MobiDB-lite"/>
    </source>
</evidence>
<evidence type="ECO:0000313" key="3">
    <source>
        <dbReference type="EMBL" id="TDL45552.1"/>
    </source>
</evidence>
<keyword evidence="2" id="KW-0812">Transmembrane</keyword>
<evidence type="ECO:0000256" key="2">
    <source>
        <dbReference type="SAM" id="Phobius"/>
    </source>
</evidence>
<organism evidence="3 4">
    <name type="scientific">Microbacterium oleivorans</name>
    <dbReference type="NCBI Taxonomy" id="273677"/>
    <lineage>
        <taxon>Bacteria</taxon>
        <taxon>Bacillati</taxon>
        <taxon>Actinomycetota</taxon>
        <taxon>Actinomycetes</taxon>
        <taxon>Micrococcales</taxon>
        <taxon>Microbacteriaceae</taxon>
        <taxon>Microbacterium</taxon>
    </lineage>
</organism>
<keyword evidence="2" id="KW-1133">Transmembrane helix</keyword>
<name>A0A4R5YLT5_9MICO</name>
<feature type="compositionally biased region" description="Basic and acidic residues" evidence="1">
    <location>
        <begin position="28"/>
        <end position="50"/>
    </location>
</feature>
<keyword evidence="2" id="KW-0472">Membrane</keyword>
<proteinExistence type="predicted"/>
<dbReference type="AlphaFoldDB" id="A0A4R5YLT5"/>
<feature type="transmembrane region" description="Helical" evidence="2">
    <location>
        <begin position="104"/>
        <end position="128"/>
    </location>
</feature>
<reference evidence="3 4" key="1">
    <citation type="submission" date="2019-03" db="EMBL/GenBank/DDBJ databases">
        <title>Genome Sequencing and Assembly of Various Microbes Isolated from Partially Reclaimed Soil and Acid Mine Drainage (AMD) Site.</title>
        <authorList>
            <person name="Steinbock B."/>
            <person name="Bechtold R."/>
            <person name="Sevigny J.L."/>
            <person name="Thomas D."/>
            <person name="Cuthill L.R."/>
            <person name="Aveiro Johannsen E.J."/>
            <person name="Thomas K."/>
            <person name="Ghosh A."/>
        </authorList>
    </citation>
    <scope>NUCLEOTIDE SEQUENCE [LARGE SCALE GENOMIC DNA]</scope>
    <source>
        <strain evidence="3 4">F-B2</strain>
    </source>
</reference>
<feature type="region of interest" description="Disordered" evidence="1">
    <location>
        <begin position="14"/>
        <end position="50"/>
    </location>
</feature>
<protein>
    <submittedName>
        <fullName evidence="3">Uncharacterized protein</fullName>
    </submittedName>
</protein>